<organism evidence="11 12">
    <name type="scientific">Aquirufa nivalisilvae</name>
    <dbReference type="NCBI Taxonomy" id="2516557"/>
    <lineage>
        <taxon>Bacteria</taxon>
        <taxon>Pseudomonadati</taxon>
        <taxon>Bacteroidota</taxon>
        <taxon>Cytophagia</taxon>
        <taxon>Cytophagales</taxon>
        <taxon>Flectobacillaceae</taxon>
        <taxon>Aquirufa</taxon>
    </lineage>
</organism>
<evidence type="ECO:0000256" key="7">
    <source>
        <dbReference type="ARBA" id="ARBA00023004"/>
    </source>
</evidence>
<comment type="cofactor">
    <cofactor evidence="9">
        <name>[4Fe-4S] cluster</name>
        <dbReference type="ChEBI" id="CHEBI:49883"/>
    </cofactor>
    <text evidence="9">Binds 2 [4Fe-4S] clusters per monomer.</text>
</comment>
<dbReference type="AlphaFoldDB" id="A0A2S2DUI9"/>
<feature type="binding site" evidence="9">
    <location>
        <position position="247"/>
    </location>
    <ligand>
        <name>[4Fe-4S] cluster</name>
        <dbReference type="ChEBI" id="CHEBI:49883"/>
        <label>1</label>
    </ligand>
</feature>
<dbReference type="SUPFAM" id="SSF46548">
    <property type="entry name" value="alpha-helical ferredoxin"/>
    <property type="match status" value="1"/>
</dbReference>
<feature type="binding site" evidence="9">
    <location>
        <position position="169"/>
    </location>
    <ligand>
        <name>cob(II)alamin</name>
        <dbReference type="ChEBI" id="CHEBI:16304"/>
    </ligand>
</feature>
<comment type="caution">
    <text evidence="9">Lacks conserved residue(s) required for the propagation of feature annotation.</text>
</comment>
<keyword evidence="5 9" id="KW-0671">Queuosine biosynthesis</keyword>
<evidence type="ECO:0000256" key="3">
    <source>
        <dbReference type="ARBA" id="ARBA00022694"/>
    </source>
</evidence>
<dbReference type="HAMAP" id="MF_00916">
    <property type="entry name" value="QueG"/>
    <property type="match status" value="1"/>
</dbReference>
<dbReference type="UniPathway" id="UPA00392"/>
<proteinExistence type="inferred from homology"/>
<evidence type="ECO:0000256" key="4">
    <source>
        <dbReference type="ARBA" id="ARBA00022723"/>
    </source>
</evidence>
<evidence type="ECO:0000313" key="11">
    <source>
        <dbReference type="EMBL" id="AWL09023.1"/>
    </source>
</evidence>
<comment type="cofactor">
    <cofactor evidence="9">
        <name>cob(II)alamin</name>
        <dbReference type="ChEBI" id="CHEBI:16304"/>
    </cofactor>
</comment>
<feature type="binding site" evidence="9">
    <location>
        <position position="222"/>
    </location>
    <ligand>
        <name>tRNA</name>
        <dbReference type="ChEBI" id="CHEBI:17843"/>
    </ligand>
</feature>
<dbReference type="PANTHER" id="PTHR30002:SF4">
    <property type="entry name" value="EPOXYQUEUOSINE REDUCTASE"/>
    <property type="match status" value="1"/>
</dbReference>
<feature type="binding site" evidence="9">
    <location>
        <position position="240"/>
    </location>
    <ligand>
        <name>[4Fe-4S] cluster</name>
        <dbReference type="ChEBI" id="CHEBI:49883"/>
        <label>2</label>
    </ligand>
</feature>
<dbReference type="KEGG" id="psez:HME7025_01160"/>
<keyword evidence="9" id="KW-0846">Cobalamin</keyword>
<feature type="binding site" evidence="9">
    <location>
        <position position="155"/>
    </location>
    <ligand>
        <name>cob(II)alamin</name>
        <dbReference type="ChEBI" id="CHEBI:16304"/>
    </ligand>
</feature>
<keyword evidence="4 9" id="KW-0479">Metal-binding</keyword>
<reference evidence="12" key="1">
    <citation type="submission" date="2018-05" db="EMBL/GenBank/DDBJ databases">
        <title>Pseudarcicella sp. HME7025 Genome sequencing and assembly.</title>
        <authorList>
            <person name="Kim H."/>
            <person name="Kang H."/>
            <person name="Joh K."/>
        </authorList>
    </citation>
    <scope>NUCLEOTIDE SEQUENCE [LARGE SCALE GENOMIC DNA]</scope>
    <source>
        <strain evidence="12">HME7025</strain>
    </source>
</reference>
<dbReference type="Proteomes" id="UP000245468">
    <property type="component" value="Chromosome"/>
</dbReference>
<protein>
    <recommendedName>
        <fullName evidence="9">Epoxyqueuosine reductase</fullName>
        <ecNumber evidence="9">1.17.99.6</ecNumber>
    </recommendedName>
    <alternativeName>
        <fullName evidence="9">Queuosine biosynthesis protein QueG</fullName>
    </alternativeName>
</protein>
<feature type="binding site" evidence="9">
    <location>
        <position position="134"/>
    </location>
    <ligand>
        <name>cob(II)alamin</name>
        <dbReference type="ChEBI" id="CHEBI:16304"/>
    </ligand>
</feature>
<feature type="binding site" evidence="9">
    <location>
        <position position="188"/>
    </location>
    <ligand>
        <name>[4Fe-4S] cluster</name>
        <dbReference type="ChEBI" id="CHEBI:49883"/>
        <label>1</label>
    </ligand>
</feature>
<dbReference type="EMBL" id="CP029346">
    <property type="protein sequence ID" value="AWL09023.1"/>
    <property type="molecule type" value="Genomic_DNA"/>
</dbReference>
<feature type="binding site" evidence="9">
    <location>
        <position position="191"/>
    </location>
    <ligand>
        <name>[4Fe-4S] cluster</name>
        <dbReference type="ChEBI" id="CHEBI:49883"/>
        <label>1</label>
    </ligand>
</feature>
<gene>
    <name evidence="9 11" type="primary">queG</name>
    <name evidence="11" type="ORF">HME7025_01160</name>
</gene>
<comment type="catalytic activity">
    <reaction evidence="9">
        <text>epoxyqueuosine(34) in tRNA + AH2 = queuosine(34) in tRNA + A + H2O</text>
        <dbReference type="Rhea" id="RHEA:32159"/>
        <dbReference type="Rhea" id="RHEA-COMP:18571"/>
        <dbReference type="Rhea" id="RHEA-COMP:18582"/>
        <dbReference type="ChEBI" id="CHEBI:13193"/>
        <dbReference type="ChEBI" id="CHEBI:15377"/>
        <dbReference type="ChEBI" id="CHEBI:17499"/>
        <dbReference type="ChEBI" id="CHEBI:194431"/>
        <dbReference type="ChEBI" id="CHEBI:194443"/>
        <dbReference type="EC" id="1.17.99.6"/>
    </reaction>
</comment>
<evidence type="ECO:0000256" key="2">
    <source>
        <dbReference type="ARBA" id="ARBA00022490"/>
    </source>
</evidence>
<feature type="binding site" evidence="9">
    <location>
        <position position="194"/>
    </location>
    <ligand>
        <name>[4Fe-4S] cluster</name>
        <dbReference type="ChEBI" id="CHEBI:49883"/>
        <label>1</label>
    </ligand>
</feature>
<dbReference type="GO" id="GO:0046872">
    <property type="term" value="F:metal ion binding"/>
    <property type="evidence" value="ECO:0007669"/>
    <property type="project" value="UniProtKB-KW"/>
</dbReference>
<keyword evidence="3 9" id="KW-0819">tRNA processing</keyword>
<keyword evidence="2 9" id="KW-0963">Cytoplasm</keyword>
<evidence type="ECO:0000256" key="6">
    <source>
        <dbReference type="ARBA" id="ARBA00023002"/>
    </source>
</evidence>
<keyword evidence="9" id="KW-0170">Cobalt</keyword>
<dbReference type="GO" id="GO:0031419">
    <property type="term" value="F:cobalamin binding"/>
    <property type="evidence" value="ECO:0007669"/>
    <property type="project" value="UniProtKB-KW"/>
</dbReference>
<feature type="domain" description="4Fe-4S ferredoxin-type" evidence="10">
    <location>
        <begin position="176"/>
        <end position="208"/>
    </location>
</feature>
<comment type="function">
    <text evidence="9">Catalyzes the conversion of epoxyqueuosine (oQ) to queuosine (Q), which is a hypermodified base found in the wobble positions of tRNA(Asp), tRNA(Asn), tRNA(His) and tRNA(Tyr).</text>
</comment>
<dbReference type="Pfam" id="PF08331">
    <property type="entry name" value="QueG_DUF1730"/>
    <property type="match status" value="1"/>
</dbReference>
<dbReference type="GO" id="GO:0052693">
    <property type="term" value="F:epoxyqueuosine reductase activity"/>
    <property type="evidence" value="ECO:0007669"/>
    <property type="project" value="UniProtKB-UniRule"/>
</dbReference>
<feature type="binding site" evidence="9">
    <location>
        <position position="61"/>
    </location>
    <ligand>
        <name>cob(II)alamin</name>
        <dbReference type="ChEBI" id="CHEBI:16304"/>
    </ligand>
</feature>
<dbReference type="EC" id="1.17.99.6" evidence="9"/>
<dbReference type="OrthoDB" id="9784571at2"/>
<dbReference type="GO" id="GO:0051539">
    <property type="term" value="F:4 iron, 4 sulfur cluster binding"/>
    <property type="evidence" value="ECO:0007669"/>
    <property type="project" value="UniProtKB-KW"/>
</dbReference>
<accession>A0A2S2DUI9</accession>
<feature type="binding site" evidence="9">
    <location>
        <position position="215"/>
    </location>
    <ligand>
        <name>cob(II)alamin</name>
        <dbReference type="ChEBI" id="CHEBI:16304"/>
    </ligand>
</feature>
<keyword evidence="8 9" id="KW-0411">Iron-sulfur</keyword>
<evidence type="ECO:0000256" key="9">
    <source>
        <dbReference type="HAMAP-Rule" id="MF_00916"/>
    </source>
</evidence>
<dbReference type="InterPro" id="IPR004453">
    <property type="entry name" value="QueG"/>
</dbReference>
<dbReference type="RefSeq" id="WP_109322731.1">
    <property type="nucleotide sequence ID" value="NZ_CP029346.1"/>
</dbReference>
<dbReference type="InterPro" id="IPR017896">
    <property type="entry name" value="4Fe4S_Fe-S-bd"/>
</dbReference>
<dbReference type="Gene3D" id="3.30.70.20">
    <property type="match status" value="1"/>
</dbReference>
<keyword evidence="12" id="KW-1185">Reference proteome</keyword>
<dbReference type="PANTHER" id="PTHR30002">
    <property type="entry name" value="EPOXYQUEUOSINE REDUCTASE"/>
    <property type="match status" value="1"/>
</dbReference>
<evidence type="ECO:0000259" key="10">
    <source>
        <dbReference type="PROSITE" id="PS51379"/>
    </source>
</evidence>
<dbReference type="GO" id="GO:0008616">
    <property type="term" value="P:tRNA queuosine(34) biosynthetic process"/>
    <property type="evidence" value="ECO:0007669"/>
    <property type="project" value="UniProtKB-UniRule"/>
</dbReference>
<evidence type="ECO:0000256" key="5">
    <source>
        <dbReference type="ARBA" id="ARBA00022785"/>
    </source>
</evidence>
<evidence type="ECO:0000256" key="8">
    <source>
        <dbReference type="ARBA" id="ARBA00023014"/>
    </source>
</evidence>
<comment type="similarity">
    <text evidence="9">Belongs to the QueG family.</text>
</comment>
<dbReference type="InterPro" id="IPR013542">
    <property type="entry name" value="QueG_DUF1730"/>
</dbReference>
<dbReference type="InterPro" id="IPR017900">
    <property type="entry name" value="4Fe4S_Fe_S_CS"/>
</dbReference>
<dbReference type="Pfam" id="PF13484">
    <property type="entry name" value="Fer4_16"/>
    <property type="match status" value="1"/>
</dbReference>
<dbReference type="PROSITE" id="PS00198">
    <property type="entry name" value="4FE4S_FER_1"/>
    <property type="match status" value="1"/>
</dbReference>
<comment type="pathway">
    <text evidence="9">tRNA modification; tRNA-queuosine biosynthesis.</text>
</comment>
<feature type="binding site" evidence="9">
    <location>
        <begin position="240"/>
        <end position="241"/>
    </location>
    <ligand>
        <name>cob(II)alamin</name>
        <dbReference type="ChEBI" id="CHEBI:16304"/>
    </ligand>
</feature>
<feature type="binding site" evidence="9">
    <location>
        <position position="243"/>
    </location>
    <ligand>
        <name>[4Fe-4S] cluster</name>
        <dbReference type="ChEBI" id="CHEBI:49883"/>
        <label>2</label>
    </ligand>
</feature>
<dbReference type="GO" id="GO:0005737">
    <property type="term" value="C:cytoplasm"/>
    <property type="evidence" value="ECO:0007669"/>
    <property type="project" value="UniProtKB-SubCell"/>
</dbReference>
<feature type="binding site" evidence="9">
    <location>
        <position position="198"/>
    </location>
    <ligand>
        <name>[4Fe-4S] cluster</name>
        <dbReference type="ChEBI" id="CHEBI:49883"/>
        <label>2</label>
    </ligand>
</feature>
<dbReference type="PROSITE" id="PS51379">
    <property type="entry name" value="4FE4S_FER_2"/>
    <property type="match status" value="1"/>
</dbReference>
<dbReference type="NCBIfam" id="TIGR00276">
    <property type="entry name" value="tRNA epoxyqueuosine(34) reductase QueG"/>
    <property type="match status" value="1"/>
</dbReference>
<feature type="binding site" evidence="9">
    <location>
        <position position="213"/>
    </location>
    <ligand>
        <name>[4Fe-4S] cluster</name>
        <dbReference type="ChEBI" id="CHEBI:49883"/>
        <label>2</label>
    </ligand>
</feature>
<keyword evidence="1 9" id="KW-0004">4Fe-4S</keyword>
<keyword evidence="6 9" id="KW-0560">Oxidoreductase</keyword>
<feature type="active site" description="Proton donor" evidence="9">
    <location>
        <position position="134"/>
    </location>
</feature>
<comment type="subcellular location">
    <subcellularLocation>
        <location evidence="9">Cytoplasm</location>
    </subcellularLocation>
</comment>
<evidence type="ECO:0000256" key="1">
    <source>
        <dbReference type="ARBA" id="ARBA00022485"/>
    </source>
</evidence>
<name>A0A2S2DUI9_9BACT</name>
<evidence type="ECO:0000313" key="12">
    <source>
        <dbReference type="Proteomes" id="UP000245468"/>
    </source>
</evidence>
<feature type="binding site" evidence="9">
    <location>
        <position position="158"/>
    </location>
    <ligand>
        <name>cob(II)alamin</name>
        <dbReference type="ChEBI" id="CHEBI:16304"/>
    </ligand>
</feature>
<sequence>MTLDSKQVSSLIKKRAFEAGFSFCGISKADFLDEEAPRLEAWLNQGLQGEMAYMANHFDKRLDPRKLVEGCQTVVSLVFNYYPSPSLTPLNHHFKVSKYAFGEDYHRVVKDKMQVLWDAMQEDLGEISGRMFVDSAPVLEKAWAKKSGLGWIGKNGNLIIPKQGSFYFIAELLIDIPAEPDGPIKDFCGTCTRCIDACPTEALTPYWVDGSKCISYFTIELKEGIPASMKSDFQDWIFGCDICQDVCPWNRFSTPHQEPRLEAKLTFLEMERGDWEDLSEEVFKELFHYSAIKRTKITGLQRNIQYINKKNES</sequence>
<comment type="subunit">
    <text evidence="9">Monomer.</text>
</comment>
<keyword evidence="7 9" id="KW-0408">Iron</keyword>